<keyword evidence="5" id="KW-1185">Reference proteome</keyword>
<dbReference type="PANTHER" id="PTHR44157">
    <property type="entry name" value="DNAJ HOMOLOG SUBFAMILY C MEMBER 11"/>
    <property type="match status" value="1"/>
</dbReference>
<dbReference type="Proteomes" id="UP000224634">
    <property type="component" value="Unassembled WGS sequence"/>
</dbReference>
<gene>
    <name evidence="4" type="ORF">AJ80_06723</name>
</gene>
<dbReference type="Pfam" id="PF00226">
    <property type="entry name" value="DnaJ"/>
    <property type="match status" value="1"/>
</dbReference>
<evidence type="ECO:0000313" key="4">
    <source>
        <dbReference type="EMBL" id="PGH12416.1"/>
    </source>
</evidence>
<dbReference type="PRINTS" id="PR00625">
    <property type="entry name" value="JDOMAIN"/>
</dbReference>
<dbReference type="OrthoDB" id="666364at2759"/>
<name>A0A2B7XT94_POLH7</name>
<feature type="domain" description="J" evidence="3">
    <location>
        <begin position="50"/>
        <end position="119"/>
    </location>
</feature>
<evidence type="ECO:0000259" key="3">
    <source>
        <dbReference type="PROSITE" id="PS50076"/>
    </source>
</evidence>
<dbReference type="PANTHER" id="PTHR44157:SF1">
    <property type="entry name" value="DNAJ HOMOLOG SUBFAMILY C MEMBER 11"/>
    <property type="match status" value="1"/>
</dbReference>
<dbReference type="GO" id="GO:0042407">
    <property type="term" value="P:cristae formation"/>
    <property type="evidence" value="ECO:0007669"/>
    <property type="project" value="TreeGrafter"/>
</dbReference>
<dbReference type="InterPro" id="IPR052243">
    <property type="entry name" value="Mito_inner_membrane_organizer"/>
</dbReference>
<feature type="region of interest" description="Disordered" evidence="2">
    <location>
        <begin position="1"/>
        <end position="39"/>
    </location>
</feature>
<keyword evidence="1" id="KW-0143">Chaperone</keyword>
<sequence length="779" mass="87156">MDSNLNGDGVAGSQWWTTGANHDSLDPADAPQQEEDSYYDQLSSHTDDIDYYSLLALPRDPPPTDAQIRAAYRTLTLSFHPDKQPPHLRETATKQFDRIRTAYETLVDPKKRVVYDMLGEEGVKAEWRARGAMGMGGEAEKLEVGVKAMDQKQFRSWFLGVMKKRERKLLDDMVGSKGSIQLNIDARSMFYRKFDGSSGLRVPTLKATSYTVGYNFKTPFSPSRWIRLSTREDEKEEDEDEEDKKYEKIPDASEEETELEIHAGIGGKLQHFKQVVEFENPDTGKEETQEILLPLVLISQNLTLGATVRHAISPDANGGAARNALKAGFGGSIIEVGGSILPSPTVHTTITKAVPLVKGTRPLQVSLQTSFSDSPWKFPPTFVASATRQFGVRKIAFCNWGSGQLFWPELVKTIFSPVVSLGPLEDTTLIHSGQPSKFEIGLVALPLRRPAHSGRRAEDQEEDLGDEDMDPLEHVAIGNSQESWSCQIHTSPAALQLSVNYARNLFTSKPEEPIWSEWNQEGYHPHSPSCDPRPVRLEIVTTIGVDLSLGWMVSGTRRFGDFTRMGLGIGVEGHKGLVFSLSWNRLGQSIKLPIVVCPLEFVSENLSTLAVVVPWATYSAVEFCVLRPRERRRRRQEIARQRKRLRKLVGKRKADSAQAISLMREQVKRKQAREGSRDGLVILLAEYGVPPSPRKKGDKDTESSGEMIDVTIPMAALVDQGQLVISHKVIKSQILGFYDPAPLRPKVLRIRYLFSGQEHFVEVDDSEALMCPMKSHLER</sequence>
<dbReference type="InterPro" id="IPR036869">
    <property type="entry name" value="J_dom_sf"/>
</dbReference>
<dbReference type="STRING" id="1447883.A0A2B7XT94"/>
<reference evidence="4 5" key="1">
    <citation type="submission" date="2017-10" db="EMBL/GenBank/DDBJ databases">
        <title>Comparative genomics in systemic dimorphic fungi from Ajellomycetaceae.</title>
        <authorList>
            <person name="Munoz J.F."/>
            <person name="Mcewen J.G."/>
            <person name="Clay O.K."/>
            <person name="Cuomo C.A."/>
        </authorList>
    </citation>
    <scope>NUCLEOTIDE SEQUENCE [LARGE SCALE GENOMIC DNA]</scope>
    <source>
        <strain evidence="4 5">UAMH7299</strain>
    </source>
</reference>
<proteinExistence type="predicted"/>
<dbReference type="Gene3D" id="1.10.287.110">
    <property type="entry name" value="DnaJ domain"/>
    <property type="match status" value="1"/>
</dbReference>
<evidence type="ECO:0000256" key="1">
    <source>
        <dbReference type="ARBA" id="ARBA00023186"/>
    </source>
</evidence>
<dbReference type="AlphaFoldDB" id="A0A2B7XT94"/>
<dbReference type="SMART" id="SM00271">
    <property type="entry name" value="DnaJ"/>
    <property type="match status" value="1"/>
</dbReference>
<dbReference type="PROSITE" id="PS00636">
    <property type="entry name" value="DNAJ_1"/>
    <property type="match status" value="1"/>
</dbReference>
<evidence type="ECO:0000256" key="2">
    <source>
        <dbReference type="SAM" id="MobiDB-lite"/>
    </source>
</evidence>
<dbReference type="InterPro" id="IPR018253">
    <property type="entry name" value="DnaJ_domain_CS"/>
</dbReference>
<dbReference type="SUPFAM" id="SSF46565">
    <property type="entry name" value="Chaperone J-domain"/>
    <property type="match status" value="1"/>
</dbReference>
<dbReference type="InterPro" id="IPR024586">
    <property type="entry name" value="DnaJ-like_C11_C"/>
</dbReference>
<organism evidence="4 5">
    <name type="scientific">Polytolypa hystricis (strain UAMH7299)</name>
    <dbReference type="NCBI Taxonomy" id="1447883"/>
    <lineage>
        <taxon>Eukaryota</taxon>
        <taxon>Fungi</taxon>
        <taxon>Dikarya</taxon>
        <taxon>Ascomycota</taxon>
        <taxon>Pezizomycotina</taxon>
        <taxon>Eurotiomycetes</taxon>
        <taxon>Eurotiomycetidae</taxon>
        <taxon>Onygenales</taxon>
        <taxon>Onygenales incertae sedis</taxon>
        <taxon>Polytolypa</taxon>
    </lineage>
</organism>
<dbReference type="CDD" id="cd06257">
    <property type="entry name" value="DnaJ"/>
    <property type="match status" value="1"/>
</dbReference>
<dbReference type="InterPro" id="IPR001623">
    <property type="entry name" value="DnaJ_domain"/>
</dbReference>
<evidence type="ECO:0000313" key="5">
    <source>
        <dbReference type="Proteomes" id="UP000224634"/>
    </source>
</evidence>
<protein>
    <recommendedName>
        <fullName evidence="3">J domain-containing protein</fullName>
    </recommendedName>
</protein>
<comment type="caution">
    <text evidence="4">The sequence shown here is derived from an EMBL/GenBank/DDBJ whole genome shotgun (WGS) entry which is preliminary data.</text>
</comment>
<accession>A0A2B7XT94</accession>
<dbReference type="PROSITE" id="PS50076">
    <property type="entry name" value="DNAJ_2"/>
    <property type="match status" value="1"/>
</dbReference>
<dbReference type="EMBL" id="PDNA01000118">
    <property type="protein sequence ID" value="PGH12416.1"/>
    <property type="molecule type" value="Genomic_DNA"/>
</dbReference>
<feature type="region of interest" description="Disordered" evidence="2">
    <location>
        <begin position="228"/>
        <end position="257"/>
    </location>
</feature>
<dbReference type="GO" id="GO:0005739">
    <property type="term" value="C:mitochondrion"/>
    <property type="evidence" value="ECO:0007669"/>
    <property type="project" value="GOC"/>
</dbReference>
<dbReference type="Pfam" id="PF11875">
    <property type="entry name" value="DnaJ-like_C11_C"/>
    <property type="match status" value="1"/>
</dbReference>